<dbReference type="Gene3D" id="3.40.50.2020">
    <property type="match status" value="1"/>
</dbReference>
<comment type="caution">
    <text evidence="2">The sequence shown here is derived from an EMBL/GenBank/DDBJ whole genome shotgun (WGS) entry which is preliminary data.</text>
</comment>
<evidence type="ECO:0000259" key="1">
    <source>
        <dbReference type="Pfam" id="PF00156"/>
    </source>
</evidence>
<protein>
    <submittedName>
        <fullName evidence="2">Phosphoribosyltransferase</fullName>
    </submittedName>
</protein>
<name>A0A1Q8TFG0_9GAMM</name>
<proteinExistence type="predicted"/>
<evidence type="ECO:0000313" key="2">
    <source>
        <dbReference type="EMBL" id="OLO12421.1"/>
    </source>
</evidence>
<dbReference type="Proteomes" id="UP000186806">
    <property type="component" value="Unassembled WGS sequence"/>
</dbReference>
<organism evidence="2 3">
    <name type="scientific">Chromohalobacter japonicus</name>
    <dbReference type="NCBI Taxonomy" id="223900"/>
    <lineage>
        <taxon>Bacteria</taxon>
        <taxon>Pseudomonadati</taxon>
        <taxon>Pseudomonadota</taxon>
        <taxon>Gammaproteobacteria</taxon>
        <taxon>Oceanospirillales</taxon>
        <taxon>Halomonadaceae</taxon>
        <taxon>Chromohalobacter</taxon>
    </lineage>
</organism>
<dbReference type="CDD" id="cd06223">
    <property type="entry name" value="PRTases_typeI"/>
    <property type="match status" value="1"/>
</dbReference>
<sequence>MKQQELPLQDRRDAGRRLAQRLQGHVDASALVLGLPRGGVPVAAEIAHALGATLDVMVVRKLGVPGHEEFAMGAIASGGVQVLDKPLIQRLGVDERRLESVIAHERHELERREHAFRGDRAYPSLTGRQVILVDDGIATGATMRAAIHAVRRLGAEHCTLAVPVAAPESLEALRPEVDHVVCLAAPEHFASVGQWYRHFDQTSDAEVSTCLRHSNDTGTA</sequence>
<reference evidence="2 3" key="1">
    <citation type="submission" date="2016-12" db="EMBL/GenBank/DDBJ databases">
        <title>Draft genome sequences of strains Salinicola socius SMB35, Salinicola sp. MH3R3-1 and Chromohalobacter sp. SMB17 from the Verkhnekamsk potash mining region of Russia.</title>
        <authorList>
            <person name="Mavrodi D.V."/>
            <person name="Olsson B.E."/>
            <person name="Korsakova E.S."/>
            <person name="Pyankova A."/>
            <person name="Mavrodi O.V."/>
            <person name="Plotnikova E.G."/>
        </authorList>
    </citation>
    <scope>NUCLEOTIDE SEQUENCE [LARGE SCALE GENOMIC DNA]</scope>
    <source>
        <strain evidence="2 3">SMB17</strain>
    </source>
</reference>
<dbReference type="GO" id="GO:0016757">
    <property type="term" value="F:glycosyltransferase activity"/>
    <property type="evidence" value="ECO:0007669"/>
    <property type="project" value="UniProtKB-KW"/>
</dbReference>
<keyword evidence="3" id="KW-1185">Reference proteome</keyword>
<dbReference type="InterPro" id="IPR000836">
    <property type="entry name" value="PRTase_dom"/>
</dbReference>
<dbReference type="STRING" id="223900.GCA_000821045_01751"/>
<dbReference type="RefSeq" id="WP_075368066.1">
    <property type="nucleotide sequence ID" value="NZ_MSDQ01000006.1"/>
</dbReference>
<accession>A0A1Q8TFG0</accession>
<gene>
    <name evidence="2" type="ORF">BTW10_02810</name>
</gene>
<evidence type="ECO:0000313" key="3">
    <source>
        <dbReference type="Proteomes" id="UP000186806"/>
    </source>
</evidence>
<dbReference type="InterPro" id="IPR029057">
    <property type="entry name" value="PRTase-like"/>
</dbReference>
<keyword evidence="2" id="KW-0328">Glycosyltransferase</keyword>
<feature type="domain" description="Phosphoribosyltransferase" evidence="1">
    <location>
        <begin position="14"/>
        <end position="180"/>
    </location>
</feature>
<dbReference type="AlphaFoldDB" id="A0A1Q8TFG0"/>
<dbReference type="SUPFAM" id="SSF53271">
    <property type="entry name" value="PRTase-like"/>
    <property type="match status" value="1"/>
</dbReference>
<dbReference type="Gene3D" id="3.30.1310.20">
    <property type="entry name" value="PRTase-like"/>
    <property type="match status" value="1"/>
</dbReference>
<dbReference type="Pfam" id="PF00156">
    <property type="entry name" value="Pribosyltran"/>
    <property type="match status" value="1"/>
</dbReference>
<keyword evidence="2" id="KW-0808">Transferase</keyword>
<dbReference type="EMBL" id="MSDQ01000006">
    <property type="protein sequence ID" value="OLO12421.1"/>
    <property type="molecule type" value="Genomic_DNA"/>
</dbReference>